<evidence type="ECO:0000313" key="8">
    <source>
        <dbReference type="EMBL" id="AOZ06925.1"/>
    </source>
</evidence>
<dbReference type="Pfam" id="PF11898">
    <property type="entry name" value="DUF3418"/>
    <property type="match status" value="1"/>
</dbReference>
<keyword evidence="3 8" id="KW-0347">Helicase</keyword>
<dbReference type="InterPro" id="IPR007502">
    <property type="entry name" value="Helicase-assoc_dom"/>
</dbReference>
<keyword evidence="1" id="KW-0547">Nucleotide-binding</keyword>
<dbReference type="InterPro" id="IPR048333">
    <property type="entry name" value="HA2_WH"/>
</dbReference>
<dbReference type="InterPro" id="IPR024590">
    <property type="entry name" value="HrpA_C"/>
</dbReference>
<evidence type="ECO:0000259" key="7">
    <source>
        <dbReference type="PROSITE" id="PS51194"/>
    </source>
</evidence>
<dbReference type="Pfam" id="PF00271">
    <property type="entry name" value="Helicase_C"/>
    <property type="match status" value="1"/>
</dbReference>
<dbReference type="EMBL" id="CP017754">
    <property type="protein sequence ID" value="AOZ06925.1"/>
    <property type="molecule type" value="Genomic_DNA"/>
</dbReference>
<evidence type="ECO:0000256" key="5">
    <source>
        <dbReference type="SAM" id="MobiDB-lite"/>
    </source>
</evidence>
<dbReference type="Pfam" id="PF21010">
    <property type="entry name" value="HA2_C"/>
    <property type="match status" value="1"/>
</dbReference>
<keyword evidence="2" id="KW-0378">Hydrolase</keyword>
<dbReference type="Pfam" id="PF07717">
    <property type="entry name" value="OB_NTP_bind"/>
    <property type="match status" value="1"/>
</dbReference>
<gene>
    <name evidence="8" type="ORF">BKK80_14650</name>
</gene>
<sequence>MSEQRPVKPLPPERQPAAPARSRPAPRPGPQSASPNGPQPPRRTAVGAADAAAPVRAGGPAPDGRAQRGARPRQGDAERPPRTPRPRRPANPLPEITFPEALPVSARREEIAAALRAHQVVVVSGETGSGKTTQLPKICLSIGRGPGADGSGGLIGHTQPRRIAATSTAKRIAQELGTPIGEHVGYQVRFNDTMSPGASVKLMTDGILLAETQNDPLLRAYDTIIIDEAHERSLNIDFLIGYLRQILPRRPDLKVIITSATIDAQRFAEHFTLQGKPAPVIEVSGRLYPVEVRYRPIQQDAPGTPGTAGDPHKAAAARERDLYDGIVDAVDELCRLGAGDVLVFLPGEREIRETAEALRKHHPPHTEILPLFARLSVQEQERVFRPSNARRIVLATNVAETSLTVPGIRYVVDTGLARVKRYSYRNKVEQLQIESISQAAANQRAGRCGRVADGVCIRLYEESDFAGRPRFTDPEILRSSLAAVILRMKALRLTAIESFPFIEPPLGRAIADGYQLLQELGAIDNKGDSYELTPVGRQLAKLPLDPRVGRMILAARDHQCLREVLVIASALSVQDPRERPQEAQEAADQAHRKFVDEKSEFLGWVRMWKWFEEAVAHKKTNRQLQEQCRAHFLSHVRLREWRDVHSQLLTTVTEQGWRLNDSEPTFEQMHKALLTGLLGNIGCKLEEADGRGREYLGARGIKFHLWPGSFIARKVGRWIMAAELVETSRLFARTLARIEPEWLEQVGGHLLKVSWSDPHWEKKAGQVLALERATLYGLVVYQHRRVHYGPMNPAEAREIFIRRALVDGELDTRLAFFAHNQRLVREIENLEHKSRRQDVLVDDELIYAFYDRAIPADIHQQASFEQWYKQAAADDRKLLYLNRDELMRHEAAGITTELFPKVLSVAGVDMALTYHFEPGSHRDGVTLAVPLYALNQIRPERCEWLVPGMIKEKVHLLLKSLPQKLRRHCVPLPDYAAGFVERRPFGEGELVDVLIADIREQTGTMVKRADFKLETLSAHHFMNFKVVDEHGRQLEMGRNLAQLRAELGGQAQQSFQSLAARGAGQAQAAGGSGAAAVPAGQYERLTAWSFGELPELLEVRKGNQTLFGYPALVDRGSHCDIEVFDDPQEAARIHRTGLRRLFALQLREQVKFVEKNIPGLQQMAMQYMNLGTQEMLRDQIVALALERACLQEPLPRNAEEFAARKDEGRARLSLLAQEIARLVGAVLAEYAGLPRKLLQAKSFAAAYADMEGQLGRLMGKQFVIDTPYAQLVHYPRYLKGIAMRVDKIKGDPAREGQRMQEMAPLQQQWQRAEKQLRAQGRGVEDARLDEFRWMLEELRVALFAQELRTPVPMSVKRLQKVWESMQR</sequence>
<evidence type="ECO:0000313" key="9">
    <source>
        <dbReference type="Proteomes" id="UP000177515"/>
    </source>
</evidence>
<evidence type="ECO:0000256" key="4">
    <source>
        <dbReference type="ARBA" id="ARBA00022840"/>
    </source>
</evidence>
<dbReference type="Gene3D" id="1.20.120.1080">
    <property type="match status" value="1"/>
</dbReference>
<keyword evidence="9" id="KW-1185">Reference proteome</keyword>
<dbReference type="PROSITE" id="PS51194">
    <property type="entry name" value="HELICASE_CTER"/>
    <property type="match status" value="1"/>
</dbReference>
<dbReference type="InterPro" id="IPR014001">
    <property type="entry name" value="Helicase_ATP-bd"/>
</dbReference>
<name>A0ABN4TPF4_9BURK</name>
<feature type="domain" description="Helicase C-terminal" evidence="7">
    <location>
        <begin position="325"/>
        <end position="492"/>
    </location>
</feature>
<evidence type="ECO:0000256" key="1">
    <source>
        <dbReference type="ARBA" id="ARBA00022741"/>
    </source>
</evidence>
<feature type="region of interest" description="Disordered" evidence="5">
    <location>
        <begin position="1"/>
        <end position="97"/>
    </location>
</feature>
<dbReference type="InterPro" id="IPR003593">
    <property type="entry name" value="AAA+_ATPase"/>
</dbReference>
<dbReference type="InterPro" id="IPR011709">
    <property type="entry name" value="DEAD-box_helicase_OB_fold"/>
</dbReference>
<dbReference type="NCBIfam" id="TIGR01967">
    <property type="entry name" value="DEAH_box_HrpA"/>
    <property type="match status" value="1"/>
</dbReference>
<accession>A0ABN4TPF4</accession>
<dbReference type="Gene3D" id="3.40.50.300">
    <property type="entry name" value="P-loop containing nucleotide triphosphate hydrolases"/>
    <property type="match status" value="2"/>
</dbReference>
<feature type="domain" description="Helicase ATP-binding" evidence="6">
    <location>
        <begin position="112"/>
        <end position="280"/>
    </location>
</feature>
<dbReference type="CDD" id="cd18791">
    <property type="entry name" value="SF2_C_RHA"/>
    <property type="match status" value="1"/>
</dbReference>
<dbReference type="PANTHER" id="PTHR18934">
    <property type="entry name" value="ATP-DEPENDENT RNA HELICASE"/>
    <property type="match status" value="1"/>
</dbReference>
<dbReference type="SMART" id="SM00847">
    <property type="entry name" value="HA2"/>
    <property type="match status" value="1"/>
</dbReference>
<dbReference type="InterPro" id="IPR011545">
    <property type="entry name" value="DEAD/DEAH_box_helicase_dom"/>
</dbReference>
<dbReference type="SMART" id="SM00487">
    <property type="entry name" value="DEXDc"/>
    <property type="match status" value="1"/>
</dbReference>
<evidence type="ECO:0000259" key="6">
    <source>
        <dbReference type="PROSITE" id="PS51192"/>
    </source>
</evidence>
<dbReference type="Pfam" id="PF04408">
    <property type="entry name" value="WHD_HA2"/>
    <property type="match status" value="1"/>
</dbReference>
<keyword evidence="4" id="KW-0067">ATP-binding</keyword>
<dbReference type="GO" id="GO:0004386">
    <property type="term" value="F:helicase activity"/>
    <property type="evidence" value="ECO:0007669"/>
    <property type="project" value="UniProtKB-KW"/>
</dbReference>
<dbReference type="InterPro" id="IPR027417">
    <property type="entry name" value="P-loop_NTPase"/>
</dbReference>
<dbReference type="RefSeq" id="WP_071070072.1">
    <property type="nucleotide sequence ID" value="NZ_CP017754.1"/>
</dbReference>
<organism evidence="8 9">
    <name type="scientific">Cupriavidus malaysiensis</name>
    <dbReference type="NCBI Taxonomy" id="367825"/>
    <lineage>
        <taxon>Bacteria</taxon>
        <taxon>Pseudomonadati</taxon>
        <taxon>Pseudomonadota</taxon>
        <taxon>Betaproteobacteria</taxon>
        <taxon>Burkholderiales</taxon>
        <taxon>Burkholderiaceae</taxon>
        <taxon>Cupriavidus</taxon>
    </lineage>
</organism>
<dbReference type="SMART" id="SM00490">
    <property type="entry name" value="HELICc"/>
    <property type="match status" value="1"/>
</dbReference>
<dbReference type="InterPro" id="IPR001650">
    <property type="entry name" value="Helicase_C-like"/>
</dbReference>
<dbReference type="PANTHER" id="PTHR18934:SF99">
    <property type="entry name" value="ATP-DEPENDENT RNA HELICASE DHX37-RELATED"/>
    <property type="match status" value="1"/>
</dbReference>
<dbReference type="Pfam" id="PF00270">
    <property type="entry name" value="DEAD"/>
    <property type="match status" value="1"/>
</dbReference>
<dbReference type="Proteomes" id="UP000177515">
    <property type="component" value="Chromosome 1"/>
</dbReference>
<feature type="compositionally biased region" description="Low complexity" evidence="5">
    <location>
        <begin position="42"/>
        <end position="69"/>
    </location>
</feature>
<dbReference type="SUPFAM" id="SSF52540">
    <property type="entry name" value="P-loop containing nucleoside triphosphate hydrolases"/>
    <property type="match status" value="1"/>
</dbReference>
<proteinExistence type="predicted"/>
<reference evidence="8 9" key="1">
    <citation type="submission" date="2016-10" db="EMBL/GenBank/DDBJ databases">
        <title>Complete genome sequences of three Cupriavidus strains isolated from various Malaysian environments.</title>
        <authorList>
            <person name="Abdullah A.A.-A."/>
            <person name="Shafie N.A.H."/>
            <person name="Lau N.S."/>
        </authorList>
    </citation>
    <scope>NUCLEOTIDE SEQUENCE [LARGE SCALE GENOMIC DNA]</scope>
    <source>
        <strain evidence="8 9">USMAA1020</strain>
    </source>
</reference>
<evidence type="ECO:0000256" key="3">
    <source>
        <dbReference type="ARBA" id="ARBA00022806"/>
    </source>
</evidence>
<protein>
    <submittedName>
        <fullName evidence="8">ATP-dependent RNA helicase HrpA</fullName>
    </submittedName>
</protein>
<dbReference type="NCBIfam" id="NF008348">
    <property type="entry name" value="PRK11131.1"/>
    <property type="match status" value="1"/>
</dbReference>
<evidence type="ECO:0000256" key="2">
    <source>
        <dbReference type="ARBA" id="ARBA00022801"/>
    </source>
</evidence>
<dbReference type="PROSITE" id="PS51192">
    <property type="entry name" value="HELICASE_ATP_BIND_1"/>
    <property type="match status" value="1"/>
</dbReference>
<dbReference type="SMART" id="SM00382">
    <property type="entry name" value="AAA"/>
    <property type="match status" value="1"/>
</dbReference>
<dbReference type="InterPro" id="IPR010222">
    <property type="entry name" value="RNA_helicase_HrpA"/>
</dbReference>